<gene>
    <name evidence="1" type="ORF">CPELLU_LOCUS21387</name>
</gene>
<feature type="non-terminal residue" evidence="1">
    <location>
        <position position="1"/>
    </location>
</feature>
<keyword evidence="2" id="KW-1185">Reference proteome</keyword>
<dbReference type="EMBL" id="CAJVQA010078548">
    <property type="protein sequence ID" value="CAG8836410.1"/>
    <property type="molecule type" value="Genomic_DNA"/>
</dbReference>
<evidence type="ECO:0000313" key="1">
    <source>
        <dbReference type="EMBL" id="CAG8836410.1"/>
    </source>
</evidence>
<proteinExistence type="predicted"/>
<protein>
    <submittedName>
        <fullName evidence="1">20259_t:CDS:1</fullName>
    </submittedName>
</protein>
<organism evidence="1 2">
    <name type="scientific">Cetraspora pellucida</name>
    <dbReference type="NCBI Taxonomy" id="1433469"/>
    <lineage>
        <taxon>Eukaryota</taxon>
        <taxon>Fungi</taxon>
        <taxon>Fungi incertae sedis</taxon>
        <taxon>Mucoromycota</taxon>
        <taxon>Glomeromycotina</taxon>
        <taxon>Glomeromycetes</taxon>
        <taxon>Diversisporales</taxon>
        <taxon>Gigasporaceae</taxon>
        <taxon>Cetraspora</taxon>
    </lineage>
</organism>
<name>A0A9N9PDG9_9GLOM</name>
<reference evidence="1" key="1">
    <citation type="submission" date="2021-06" db="EMBL/GenBank/DDBJ databases">
        <authorList>
            <person name="Kallberg Y."/>
            <person name="Tangrot J."/>
            <person name="Rosling A."/>
        </authorList>
    </citation>
    <scope>NUCLEOTIDE SEQUENCE</scope>
    <source>
        <strain evidence="1">FL966</strain>
    </source>
</reference>
<evidence type="ECO:0000313" key="2">
    <source>
        <dbReference type="Proteomes" id="UP000789759"/>
    </source>
</evidence>
<comment type="caution">
    <text evidence="1">The sequence shown here is derived from an EMBL/GenBank/DDBJ whole genome shotgun (WGS) entry which is preliminary data.</text>
</comment>
<accession>A0A9N9PDG9</accession>
<dbReference type="AlphaFoldDB" id="A0A9N9PDG9"/>
<sequence length="92" mass="10801">IVLLWMVANDAFNNFAEKSNNLSPFNIKEIIEFSSNIEDSNYIDRLRPPPLTDYWKLRDSKSRRRASIMELGYLLTKKIIGLDFNIEDITFT</sequence>
<dbReference type="Proteomes" id="UP000789759">
    <property type="component" value="Unassembled WGS sequence"/>
</dbReference>
<feature type="non-terminal residue" evidence="1">
    <location>
        <position position="92"/>
    </location>
</feature>